<feature type="domain" description="Aminotransferase class I/classII large" evidence="7">
    <location>
        <begin position="31"/>
        <end position="382"/>
    </location>
</feature>
<keyword evidence="9" id="KW-1185">Reference proteome</keyword>
<evidence type="ECO:0000256" key="3">
    <source>
        <dbReference type="ARBA" id="ARBA00022679"/>
    </source>
</evidence>
<accession>A0A428SA80</accession>
<evidence type="ECO:0000259" key="7">
    <source>
        <dbReference type="Pfam" id="PF00155"/>
    </source>
</evidence>
<feature type="compositionally biased region" description="Acidic residues" evidence="5">
    <location>
        <begin position="472"/>
        <end position="487"/>
    </location>
</feature>
<dbReference type="AlphaFoldDB" id="A0A428SA80"/>
<dbReference type="Proteomes" id="UP000287972">
    <property type="component" value="Unassembled WGS sequence"/>
</dbReference>
<feature type="compositionally biased region" description="Basic and acidic residues" evidence="5">
    <location>
        <begin position="642"/>
        <end position="658"/>
    </location>
</feature>
<dbReference type="Gene3D" id="3.90.1150.10">
    <property type="entry name" value="Aspartate Aminotransferase, domain 1"/>
    <property type="match status" value="1"/>
</dbReference>
<dbReference type="InterPro" id="IPR050087">
    <property type="entry name" value="AON_synthase_class-II"/>
</dbReference>
<feature type="transmembrane region" description="Helical" evidence="6">
    <location>
        <begin position="554"/>
        <end position="578"/>
    </location>
</feature>
<name>A0A428SA80_9HYPO</name>
<feature type="compositionally biased region" description="Low complexity" evidence="5">
    <location>
        <begin position="508"/>
        <end position="529"/>
    </location>
</feature>
<dbReference type="InterPro" id="IPR004839">
    <property type="entry name" value="Aminotransferase_I/II_large"/>
</dbReference>
<evidence type="ECO:0000256" key="2">
    <source>
        <dbReference type="ARBA" id="ARBA00010008"/>
    </source>
</evidence>
<dbReference type="InterPro" id="IPR001917">
    <property type="entry name" value="Aminotrans_II_pyridoxalP_BS"/>
</dbReference>
<dbReference type="PANTHER" id="PTHR13693:SF77">
    <property type="entry name" value="8-AMINO-7-OXONONANOATE SYNTHASE"/>
    <property type="match status" value="1"/>
</dbReference>
<dbReference type="GO" id="GO:0030170">
    <property type="term" value="F:pyridoxal phosphate binding"/>
    <property type="evidence" value="ECO:0007669"/>
    <property type="project" value="InterPro"/>
</dbReference>
<proteinExistence type="inferred from homology"/>
<evidence type="ECO:0000256" key="4">
    <source>
        <dbReference type="ARBA" id="ARBA00022898"/>
    </source>
</evidence>
<dbReference type="InterPro" id="IPR015424">
    <property type="entry name" value="PyrdxlP-dep_Trfase"/>
</dbReference>
<feature type="region of interest" description="Disordered" evidence="5">
    <location>
        <begin position="459"/>
        <end position="546"/>
    </location>
</feature>
<evidence type="ECO:0000256" key="1">
    <source>
        <dbReference type="ARBA" id="ARBA00001933"/>
    </source>
</evidence>
<dbReference type="PROSITE" id="PS00599">
    <property type="entry name" value="AA_TRANSFER_CLASS_2"/>
    <property type="match status" value="1"/>
</dbReference>
<evidence type="ECO:0000313" key="9">
    <source>
        <dbReference type="Proteomes" id="UP000287972"/>
    </source>
</evidence>
<sequence>MSKLEEALKARLKAREEKSQLRRLTTFPADNVDFSSNAYLSLSLVPEIRSAYHSLLEKHAFPPPLLGSGGSRLLDGNSTLAESLERDIASFHNAPAGLLFNSGFDANVGLVSCLPQPGNIIVYDELIHASAHDGMKLSRAGKTIPFKHNCVEGEGGLDDVLKGLTDESVFILVEGVYSMDGDVAPLQEIVACVKRRLKNGYIIVDEAHSTGLYGKQGRGLVCELGLEKEIFARLHTFGKAMSSFGAIVLCSPTTREYLINYARTLIYTTAMPFPCLASIGLSYQFLASGKADALLKHLWQLVNHTHKLLQSSTLGVNRDAPKSPIIPVFTSQPRSLAQFCQERGYTVRPIVAPTVPKGSERIRICIHAGNTMKQVEGLVKTIKDSSCAPRTRCIEYDDLGDDECDHNTGGCVVCTNPDARLCATITNPAMKQYAYYCTDKRDFVSSSFEYEIPSGAVIRTIKDTQEPPISTEEADTDDTEDTTTDDDLTIKGDTETETGTETEARTQDGATSTDAPTDDATSTSDGTSTVPAATDPAVADQSELSESKGKLRSAIAAASALGAILGTLIILAIAFIWYRKRAKRQEHPQQPSSQPMVHSQPSSVPGYSHQYYETHSNPPSASLSPPNTSFGGSAAAPSPTSRPDEQMTHISELGRYRY</sequence>
<gene>
    <name evidence="8" type="ORF">CEP51_002679</name>
</gene>
<feature type="compositionally biased region" description="Low complexity" evidence="5">
    <location>
        <begin position="616"/>
        <end position="629"/>
    </location>
</feature>
<dbReference type="PANTHER" id="PTHR13693">
    <property type="entry name" value="CLASS II AMINOTRANSFERASE/8-AMINO-7-OXONONANOATE SYNTHASE"/>
    <property type="match status" value="1"/>
</dbReference>
<evidence type="ECO:0000256" key="6">
    <source>
        <dbReference type="SAM" id="Phobius"/>
    </source>
</evidence>
<keyword evidence="6" id="KW-0812">Transmembrane</keyword>
<keyword evidence="4" id="KW-0663">Pyridoxal phosphate</keyword>
<dbReference type="Pfam" id="PF00155">
    <property type="entry name" value="Aminotran_1_2"/>
    <property type="match status" value="1"/>
</dbReference>
<dbReference type="SUPFAM" id="SSF53383">
    <property type="entry name" value="PLP-dependent transferases"/>
    <property type="match status" value="1"/>
</dbReference>
<dbReference type="EMBL" id="NKCL01000039">
    <property type="protein sequence ID" value="RSL86680.1"/>
    <property type="molecule type" value="Genomic_DNA"/>
</dbReference>
<organism evidence="8 9">
    <name type="scientific">Fusarium floridanum</name>
    <dbReference type="NCBI Taxonomy" id="1325733"/>
    <lineage>
        <taxon>Eukaryota</taxon>
        <taxon>Fungi</taxon>
        <taxon>Dikarya</taxon>
        <taxon>Ascomycota</taxon>
        <taxon>Pezizomycotina</taxon>
        <taxon>Sordariomycetes</taxon>
        <taxon>Hypocreomycetidae</taxon>
        <taxon>Hypocreales</taxon>
        <taxon>Nectriaceae</taxon>
        <taxon>Fusarium</taxon>
        <taxon>Fusarium solani species complex</taxon>
    </lineage>
</organism>
<keyword evidence="6" id="KW-0472">Membrane</keyword>
<feature type="region of interest" description="Disordered" evidence="5">
    <location>
        <begin position="586"/>
        <end position="658"/>
    </location>
</feature>
<protein>
    <recommendedName>
        <fullName evidence="7">Aminotransferase class I/classII large domain-containing protein</fullName>
    </recommendedName>
</protein>
<dbReference type="GO" id="GO:0016740">
    <property type="term" value="F:transferase activity"/>
    <property type="evidence" value="ECO:0007669"/>
    <property type="project" value="UniProtKB-KW"/>
</dbReference>
<keyword evidence="3" id="KW-0808">Transferase</keyword>
<dbReference type="Gene3D" id="3.40.640.10">
    <property type="entry name" value="Type I PLP-dependent aspartate aminotransferase-like (Major domain)"/>
    <property type="match status" value="1"/>
</dbReference>
<feature type="compositionally biased region" description="Polar residues" evidence="5">
    <location>
        <begin position="588"/>
        <end position="615"/>
    </location>
</feature>
<dbReference type="GO" id="GO:0009102">
    <property type="term" value="P:biotin biosynthetic process"/>
    <property type="evidence" value="ECO:0007669"/>
    <property type="project" value="TreeGrafter"/>
</dbReference>
<comment type="similarity">
    <text evidence="2">Belongs to the class-II pyridoxal-phosphate-dependent aminotransferase family. BioF subfamily.</text>
</comment>
<evidence type="ECO:0000256" key="5">
    <source>
        <dbReference type="SAM" id="MobiDB-lite"/>
    </source>
</evidence>
<comment type="cofactor">
    <cofactor evidence="1">
        <name>pyridoxal 5'-phosphate</name>
        <dbReference type="ChEBI" id="CHEBI:597326"/>
    </cofactor>
</comment>
<dbReference type="InterPro" id="IPR015422">
    <property type="entry name" value="PyrdxlP-dep_Trfase_small"/>
</dbReference>
<comment type="caution">
    <text evidence="8">The sequence shown here is derived from an EMBL/GenBank/DDBJ whole genome shotgun (WGS) entry which is preliminary data.</text>
</comment>
<keyword evidence="6" id="KW-1133">Transmembrane helix</keyword>
<dbReference type="InterPro" id="IPR015421">
    <property type="entry name" value="PyrdxlP-dep_Trfase_major"/>
</dbReference>
<evidence type="ECO:0000313" key="8">
    <source>
        <dbReference type="EMBL" id="RSL86680.1"/>
    </source>
</evidence>
<reference evidence="8 9" key="1">
    <citation type="submission" date="2017-06" db="EMBL/GenBank/DDBJ databases">
        <title>Comparative genomic analysis of Ambrosia Fusariam Clade fungi.</title>
        <authorList>
            <person name="Stajich J.E."/>
            <person name="Carrillo J."/>
            <person name="Kijimoto T."/>
            <person name="Eskalen A."/>
            <person name="O'Donnell K."/>
            <person name="Kasson M."/>
        </authorList>
    </citation>
    <scope>NUCLEOTIDE SEQUENCE [LARGE SCALE GENOMIC DNA]</scope>
    <source>
        <strain evidence="8 9">NRRL62606</strain>
    </source>
</reference>